<keyword evidence="2" id="KW-1133">Transmembrane helix</keyword>
<feature type="transmembrane region" description="Helical" evidence="2">
    <location>
        <begin position="69"/>
        <end position="86"/>
    </location>
</feature>
<keyword evidence="4" id="KW-1185">Reference proteome</keyword>
<dbReference type="Proteomes" id="UP000239590">
    <property type="component" value="Unassembled WGS sequence"/>
</dbReference>
<dbReference type="RefSeq" id="WP_104712189.1">
    <property type="nucleotide sequence ID" value="NZ_PTRA01000001.1"/>
</dbReference>
<proteinExistence type="predicted"/>
<feature type="transmembrane region" description="Helical" evidence="2">
    <location>
        <begin position="36"/>
        <end position="57"/>
    </location>
</feature>
<feature type="transmembrane region" description="Helical" evidence="2">
    <location>
        <begin position="6"/>
        <end position="24"/>
    </location>
</feature>
<evidence type="ECO:0000256" key="1">
    <source>
        <dbReference type="SAM" id="MobiDB-lite"/>
    </source>
</evidence>
<gene>
    <name evidence="3" type="ORF">C5O19_11355</name>
</gene>
<protein>
    <submittedName>
        <fullName evidence="3">Uncharacterized protein</fullName>
    </submittedName>
</protein>
<evidence type="ECO:0000313" key="4">
    <source>
        <dbReference type="Proteomes" id="UP000239590"/>
    </source>
</evidence>
<keyword evidence="2" id="KW-0812">Transmembrane</keyword>
<dbReference type="EMBL" id="PTRA01000001">
    <property type="protein sequence ID" value="PQA60184.1"/>
    <property type="molecule type" value="Genomic_DNA"/>
</dbReference>
<feature type="region of interest" description="Disordered" evidence="1">
    <location>
        <begin position="226"/>
        <end position="252"/>
    </location>
</feature>
<evidence type="ECO:0000313" key="3">
    <source>
        <dbReference type="EMBL" id="PQA60184.1"/>
    </source>
</evidence>
<accession>A0A2S7IR50</accession>
<feature type="transmembrane region" description="Helical" evidence="2">
    <location>
        <begin position="157"/>
        <end position="175"/>
    </location>
</feature>
<comment type="caution">
    <text evidence="3">The sequence shown here is derived from an EMBL/GenBank/DDBJ whole genome shotgun (WGS) entry which is preliminary data.</text>
</comment>
<dbReference type="AlphaFoldDB" id="A0A2S7IR50"/>
<organism evidence="3 4">
    <name type="scientific">Siphonobacter curvatus</name>
    <dbReference type="NCBI Taxonomy" id="2094562"/>
    <lineage>
        <taxon>Bacteria</taxon>
        <taxon>Pseudomonadati</taxon>
        <taxon>Bacteroidota</taxon>
        <taxon>Cytophagia</taxon>
        <taxon>Cytophagales</taxon>
        <taxon>Cytophagaceae</taxon>
        <taxon>Siphonobacter</taxon>
    </lineage>
</organism>
<name>A0A2S7IR50_9BACT</name>
<keyword evidence="2" id="KW-0472">Membrane</keyword>
<evidence type="ECO:0000256" key="2">
    <source>
        <dbReference type="SAM" id="Phobius"/>
    </source>
</evidence>
<reference evidence="4" key="1">
    <citation type="submission" date="2018-02" db="EMBL/GenBank/DDBJ databases">
        <title>Genome sequencing of Solimonas sp. HR-BB.</title>
        <authorList>
            <person name="Lee Y."/>
            <person name="Jeon C.O."/>
        </authorList>
    </citation>
    <scope>NUCLEOTIDE SEQUENCE [LARGE SCALE GENOMIC DNA]</scope>
    <source>
        <strain evidence="4">HR-U</strain>
    </source>
</reference>
<sequence>MNILEIAYGIACLALGGWFVRENIKNQPDEFLEWLYQLLFSVAFLATGWINTIVPFLPENYGKSAYFDTVWASRIVFFVIGAIKITKIRRSTERKTGKPDTSWYATKFIPGLARIVEKVNDWFEDKFPKAYLLLHKFLLGIQREIARQWTENRARTSIVIVGIMFCLLLLIFWPAPRVILDKETVKRIDLHNTYSDLSDSRRRLDCLIVVVDTLETSYEKKAKDIKAVGASDADRQKLRDGVRRSKDAQRRL</sequence>